<dbReference type="OrthoDB" id="609485at2"/>
<dbReference type="GO" id="GO:0004180">
    <property type="term" value="F:carboxypeptidase activity"/>
    <property type="evidence" value="ECO:0007669"/>
    <property type="project" value="UniProtKB-KW"/>
</dbReference>
<keyword evidence="1" id="KW-0645">Protease</keyword>
<feature type="non-terminal residue" evidence="1">
    <location>
        <position position="1"/>
    </location>
</feature>
<reference evidence="1 2" key="1">
    <citation type="submission" date="2019-07" db="EMBL/GenBank/DDBJ databases">
        <authorList>
            <person name="Huq M.A."/>
        </authorList>
    </citation>
    <scope>NUCLEOTIDE SEQUENCE [LARGE SCALE GENOMIC DNA]</scope>
    <source>
        <strain evidence="1 2">MAH-19</strain>
    </source>
</reference>
<dbReference type="AlphaFoldDB" id="A0A556MGX5"/>
<comment type="caution">
    <text evidence="1">The sequence shown here is derived from an EMBL/GenBank/DDBJ whole genome shotgun (WGS) entry which is preliminary data.</text>
</comment>
<evidence type="ECO:0000313" key="1">
    <source>
        <dbReference type="EMBL" id="TSJ39129.1"/>
    </source>
</evidence>
<keyword evidence="1" id="KW-0378">Hydrolase</keyword>
<dbReference type="SUPFAM" id="SSF49464">
    <property type="entry name" value="Carboxypeptidase regulatory domain-like"/>
    <property type="match status" value="1"/>
</dbReference>
<dbReference type="EMBL" id="VLPK01000003">
    <property type="protein sequence ID" value="TSJ39129.1"/>
    <property type="molecule type" value="Genomic_DNA"/>
</dbReference>
<organism evidence="1 2">
    <name type="scientific">Mucilaginibacter corticis</name>
    <dbReference type="NCBI Taxonomy" id="2597670"/>
    <lineage>
        <taxon>Bacteria</taxon>
        <taxon>Pseudomonadati</taxon>
        <taxon>Bacteroidota</taxon>
        <taxon>Sphingobacteriia</taxon>
        <taxon>Sphingobacteriales</taxon>
        <taxon>Sphingobacteriaceae</taxon>
        <taxon>Mucilaginibacter</taxon>
    </lineage>
</organism>
<sequence length="395" mass="44212">ADSEKVNRALDNLMLTQGYRRFEWKLLDSALKSNPIFKSEGLKATISGLVTDLRNRPLPNAAVLLVSLNARIKKTTTTDANGRFNFDNLLFADSAKFAVQARDLKNTDHVIIILDSIPQIKIAAQQSFADINIIKANLQKAEDEGTPLKLTGHILKQVNIKDVKLKNEPGVATQGMFSVPDEESADRVIPMNHPELYPTTQTFLQTMIPGVTWQLDNKGHTRLLTMHRTVNFSNSPADAESNDLIPLLNGRPSSYEEIEDLQPDEIIKILLVTKNEAIKNILRTGNSHPAGFILFITKVPGARKQYIPNMANISPKGYNKVRRFYSPRYERPDAGNKQPDLRSTIYWNPYVNTDATGKATFDFYNADGPGKYRVVVEGINAAGELGRQVYTYKVE</sequence>
<dbReference type="RefSeq" id="WP_144249167.1">
    <property type="nucleotide sequence ID" value="NZ_VLPK01000003.1"/>
</dbReference>
<dbReference type="Pfam" id="PF13620">
    <property type="entry name" value="CarboxypepD_reg"/>
    <property type="match status" value="1"/>
</dbReference>
<accession>A0A556MGX5</accession>
<dbReference type="InterPro" id="IPR008969">
    <property type="entry name" value="CarboxyPept-like_regulatory"/>
</dbReference>
<keyword evidence="1" id="KW-0121">Carboxypeptidase</keyword>
<protein>
    <submittedName>
        <fullName evidence="1">Carboxypeptidase regulatory-like domain-containing protein</fullName>
    </submittedName>
</protein>
<gene>
    <name evidence="1" type="ORF">FO440_15300</name>
</gene>
<dbReference type="Proteomes" id="UP000318733">
    <property type="component" value="Unassembled WGS sequence"/>
</dbReference>
<dbReference type="Gene3D" id="2.60.40.1120">
    <property type="entry name" value="Carboxypeptidase-like, regulatory domain"/>
    <property type="match status" value="1"/>
</dbReference>
<proteinExistence type="predicted"/>
<keyword evidence="2" id="KW-1185">Reference proteome</keyword>
<name>A0A556MGX5_9SPHI</name>
<evidence type="ECO:0000313" key="2">
    <source>
        <dbReference type="Proteomes" id="UP000318733"/>
    </source>
</evidence>